<dbReference type="InterPro" id="IPR040072">
    <property type="entry name" value="Methyltransferase_A"/>
</dbReference>
<dbReference type="EMBL" id="JAFBDT010000013">
    <property type="protein sequence ID" value="MBM7562166.1"/>
    <property type="molecule type" value="Genomic_DNA"/>
</dbReference>
<keyword evidence="2 12" id="KW-0004">4Fe-4S</keyword>
<dbReference type="InterPro" id="IPR058240">
    <property type="entry name" value="rSAM_sf"/>
</dbReference>
<comment type="miscellaneous">
    <text evidence="12">Reaction proceeds by a ping-pong mechanism involving intermediate methylation of a conserved cysteine residue.</text>
</comment>
<dbReference type="Pfam" id="PF04055">
    <property type="entry name" value="Radical_SAM"/>
    <property type="match status" value="1"/>
</dbReference>
<dbReference type="EC" id="2.1.1.192" evidence="12"/>
<dbReference type="Proteomes" id="UP000767854">
    <property type="component" value="Unassembled WGS sequence"/>
</dbReference>
<dbReference type="PANTHER" id="PTHR30544:SF5">
    <property type="entry name" value="RADICAL SAM CORE DOMAIN-CONTAINING PROTEIN"/>
    <property type="match status" value="1"/>
</dbReference>
<evidence type="ECO:0000256" key="7">
    <source>
        <dbReference type="ARBA" id="ARBA00022691"/>
    </source>
</evidence>
<comment type="caution">
    <text evidence="12">Lacks conserved residue(s) required for the propagation of feature annotation.</text>
</comment>
<comment type="similarity">
    <text evidence="12">Belongs to the radical SAM superfamily. RlmN family.</text>
</comment>
<gene>
    <name evidence="12" type="primary">rlmN</name>
    <name evidence="14" type="ORF">JOC49_001709</name>
</gene>
<evidence type="ECO:0000313" key="15">
    <source>
        <dbReference type="Proteomes" id="UP000767854"/>
    </source>
</evidence>
<keyword evidence="8 12" id="KW-0819">tRNA processing</keyword>
<feature type="binding site" evidence="12">
    <location>
        <position position="116"/>
    </location>
    <ligand>
        <name>[4Fe-4S] cluster</name>
        <dbReference type="ChEBI" id="CHEBI:49883"/>
        <note>4Fe-4S-S-AdoMet</note>
    </ligand>
</feature>
<dbReference type="Gene3D" id="1.10.150.530">
    <property type="match status" value="1"/>
</dbReference>
<dbReference type="GO" id="GO:0032259">
    <property type="term" value="P:methylation"/>
    <property type="evidence" value="ECO:0007669"/>
    <property type="project" value="UniProtKB-KW"/>
</dbReference>
<dbReference type="InterPro" id="IPR007197">
    <property type="entry name" value="rSAM"/>
</dbReference>
<comment type="function">
    <text evidence="12">Specifically methylates position 2 of adenine 2503 in 23S rRNA and position 2 of adenine 37 in tRNAs.</text>
</comment>
<comment type="catalytic activity">
    <reaction evidence="12">
        <text>adenosine(37) in tRNA + 2 reduced [2Fe-2S]-[ferredoxin] + 2 S-adenosyl-L-methionine = 2-methyladenosine(37) in tRNA + 5'-deoxyadenosine + L-methionine + 2 oxidized [2Fe-2S]-[ferredoxin] + S-adenosyl-L-homocysteine</text>
        <dbReference type="Rhea" id="RHEA:43332"/>
        <dbReference type="Rhea" id="RHEA-COMP:10000"/>
        <dbReference type="Rhea" id="RHEA-COMP:10001"/>
        <dbReference type="Rhea" id="RHEA-COMP:10162"/>
        <dbReference type="Rhea" id="RHEA-COMP:10485"/>
        <dbReference type="ChEBI" id="CHEBI:17319"/>
        <dbReference type="ChEBI" id="CHEBI:33737"/>
        <dbReference type="ChEBI" id="CHEBI:33738"/>
        <dbReference type="ChEBI" id="CHEBI:57844"/>
        <dbReference type="ChEBI" id="CHEBI:57856"/>
        <dbReference type="ChEBI" id="CHEBI:59789"/>
        <dbReference type="ChEBI" id="CHEBI:74411"/>
        <dbReference type="ChEBI" id="CHEBI:74497"/>
        <dbReference type="EC" id="2.1.1.192"/>
    </reaction>
</comment>
<dbReference type="PANTHER" id="PTHR30544">
    <property type="entry name" value="23S RRNA METHYLTRANSFERASE"/>
    <property type="match status" value="1"/>
</dbReference>
<dbReference type="NCBIfam" id="TIGR00048">
    <property type="entry name" value="rRNA_mod_RlmN"/>
    <property type="match status" value="1"/>
</dbReference>
<keyword evidence="4 12" id="KW-0698">rRNA processing</keyword>
<dbReference type="RefSeq" id="WP_204664315.1">
    <property type="nucleotide sequence ID" value="NZ_JAFBDT010000013.1"/>
</dbReference>
<dbReference type="Pfam" id="PF21016">
    <property type="entry name" value="RlmN_N"/>
    <property type="match status" value="1"/>
</dbReference>
<keyword evidence="6 12" id="KW-0808">Transferase</keyword>
<feature type="active site" description="S-methylcysteine intermediate" evidence="12">
    <location>
        <position position="331"/>
    </location>
</feature>
<organism evidence="14 15">
    <name type="scientific">Fusibacter tunisiensis</name>
    <dbReference type="NCBI Taxonomy" id="1008308"/>
    <lineage>
        <taxon>Bacteria</taxon>
        <taxon>Bacillati</taxon>
        <taxon>Bacillota</taxon>
        <taxon>Clostridia</taxon>
        <taxon>Eubacteriales</taxon>
        <taxon>Eubacteriales Family XII. Incertae Sedis</taxon>
        <taxon>Fusibacter</taxon>
    </lineage>
</organism>
<feature type="binding site" evidence="12">
    <location>
        <position position="188"/>
    </location>
    <ligand>
        <name>S-adenosyl-L-methionine</name>
        <dbReference type="ChEBI" id="CHEBI:59789"/>
    </ligand>
</feature>
<keyword evidence="7 12" id="KW-0949">S-adenosyl-L-methionine</keyword>
<evidence type="ECO:0000256" key="8">
    <source>
        <dbReference type="ARBA" id="ARBA00022694"/>
    </source>
</evidence>
<name>A0ABS2MRV9_9FIRM</name>
<keyword evidence="12" id="KW-1015">Disulfide bond</keyword>
<dbReference type="SFLD" id="SFLDF00275">
    <property type="entry name" value="adenosine_C2_methyltransferase"/>
    <property type="match status" value="1"/>
</dbReference>
<dbReference type="GO" id="GO:0008168">
    <property type="term" value="F:methyltransferase activity"/>
    <property type="evidence" value="ECO:0007669"/>
    <property type="project" value="UniProtKB-KW"/>
</dbReference>
<feature type="binding site" evidence="12">
    <location>
        <begin position="156"/>
        <end position="157"/>
    </location>
    <ligand>
        <name>S-adenosyl-L-methionine</name>
        <dbReference type="ChEBI" id="CHEBI:59789"/>
    </ligand>
</feature>
<comment type="caution">
    <text evidence="14">The sequence shown here is derived from an EMBL/GenBank/DDBJ whole genome shotgun (WGS) entry which is preliminary data.</text>
</comment>
<evidence type="ECO:0000256" key="1">
    <source>
        <dbReference type="ARBA" id="ARBA00004496"/>
    </source>
</evidence>
<protein>
    <recommendedName>
        <fullName evidence="12">Probable dual-specificity RNA methyltransferase RlmN</fullName>
        <ecNumber evidence="12">2.1.1.192</ecNumber>
    </recommendedName>
    <alternativeName>
        <fullName evidence="12">23S rRNA (adenine(2503)-C(2))-methyltransferase</fullName>
    </alternativeName>
    <alternativeName>
        <fullName evidence="12">23S rRNA m2A2503 methyltransferase</fullName>
    </alternativeName>
    <alternativeName>
        <fullName evidence="12">Ribosomal RNA large subunit methyltransferase N</fullName>
    </alternativeName>
    <alternativeName>
        <fullName evidence="12">tRNA (adenine(37)-C(2))-methyltransferase</fullName>
    </alternativeName>
    <alternativeName>
        <fullName evidence="12">tRNA m2A37 methyltransferase</fullName>
    </alternativeName>
</protein>
<comment type="subcellular location">
    <subcellularLocation>
        <location evidence="1 12">Cytoplasm</location>
    </subcellularLocation>
</comment>
<evidence type="ECO:0000256" key="4">
    <source>
        <dbReference type="ARBA" id="ARBA00022552"/>
    </source>
</evidence>
<evidence type="ECO:0000256" key="11">
    <source>
        <dbReference type="ARBA" id="ARBA00023014"/>
    </source>
</evidence>
<keyword evidence="9 12" id="KW-0479">Metal-binding</keyword>
<evidence type="ECO:0000313" key="14">
    <source>
        <dbReference type="EMBL" id="MBM7562166.1"/>
    </source>
</evidence>
<dbReference type="InterPro" id="IPR013785">
    <property type="entry name" value="Aldolase_TIM"/>
</dbReference>
<evidence type="ECO:0000256" key="3">
    <source>
        <dbReference type="ARBA" id="ARBA00022490"/>
    </source>
</evidence>
<evidence type="ECO:0000256" key="2">
    <source>
        <dbReference type="ARBA" id="ARBA00022485"/>
    </source>
</evidence>
<evidence type="ECO:0000256" key="5">
    <source>
        <dbReference type="ARBA" id="ARBA00022603"/>
    </source>
</evidence>
<evidence type="ECO:0000259" key="13">
    <source>
        <dbReference type="PROSITE" id="PS51918"/>
    </source>
</evidence>
<proteinExistence type="inferred from homology"/>
<keyword evidence="15" id="KW-1185">Reference proteome</keyword>
<dbReference type="InterPro" id="IPR004383">
    <property type="entry name" value="rRNA_lsu_MTrfase_RlmN/Cfr"/>
</dbReference>
<keyword evidence="11 12" id="KW-0411">Iron-sulfur</keyword>
<feature type="binding site" evidence="12">
    <location>
        <position position="109"/>
    </location>
    <ligand>
        <name>[4Fe-4S] cluster</name>
        <dbReference type="ChEBI" id="CHEBI:49883"/>
        <note>4Fe-4S-S-AdoMet</note>
    </ligand>
</feature>
<dbReference type="SFLD" id="SFLDG01062">
    <property type="entry name" value="methyltransferase_(Class_A)"/>
    <property type="match status" value="1"/>
</dbReference>
<feature type="domain" description="Radical SAM core" evidence="13">
    <location>
        <begin position="95"/>
        <end position="326"/>
    </location>
</feature>
<evidence type="ECO:0000256" key="9">
    <source>
        <dbReference type="ARBA" id="ARBA00022723"/>
    </source>
</evidence>
<sequence length="339" mass="38062">MKDLRNISLAELEAYIIGIGEKKFRAKQVFDWVTKGIATFDAIHNLPQGLVKRLEEDFILDNYKIVDQLASEDGTLKVLGALYDGNIVESVFMTYKHGHSLCISTQVGCKMKCSFCASTLNGVVRNLSAGEMMGQIFALQNLTGKRIDNVVLMGSGEPLDNYDETLKFIRLATFEKGLNLSGRSITLSTCGLTDKIRRLAEEKLQITLAISLHNAIESERLEIMPVTQKNSIQDLMRAVDYYISMTNRRVTFEYALIQGVNDSEKHAHELGCLLKGKLVHVNLIPINAVQEFNFHPSTNYQINGFKKILLDKYKVNTTVRRELGSDINAACGQLRNKHL</sequence>
<dbReference type="SFLD" id="SFLDS00029">
    <property type="entry name" value="Radical_SAM"/>
    <property type="match status" value="1"/>
</dbReference>
<feature type="binding site" evidence="12">
    <location>
        <position position="287"/>
    </location>
    <ligand>
        <name>S-adenosyl-L-methionine</name>
        <dbReference type="ChEBI" id="CHEBI:59789"/>
    </ligand>
</feature>
<feature type="binding site" evidence="12">
    <location>
        <position position="113"/>
    </location>
    <ligand>
        <name>[4Fe-4S] cluster</name>
        <dbReference type="ChEBI" id="CHEBI:49883"/>
        <note>4Fe-4S-S-AdoMet</note>
    </ligand>
</feature>
<dbReference type="HAMAP" id="MF_01849">
    <property type="entry name" value="RNA_methyltr_RlmN"/>
    <property type="match status" value="1"/>
</dbReference>
<feature type="active site" description="Proton acceptor" evidence="12">
    <location>
        <position position="89"/>
    </location>
</feature>
<comment type="cofactor">
    <cofactor evidence="12">
        <name>[4Fe-4S] cluster</name>
        <dbReference type="ChEBI" id="CHEBI:49883"/>
    </cofactor>
    <text evidence="12">Binds 1 [4Fe-4S] cluster. The cluster is coordinated with 3 cysteines and an exchangeable S-adenosyl-L-methionine.</text>
</comment>
<comment type="catalytic activity">
    <reaction evidence="12">
        <text>adenosine(2503) in 23S rRNA + 2 reduced [2Fe-2S]-[ferredoxin] + 2 S-adenosyl-L-methionine = 2-methyladenosine(2503) in 23S rRNA + 5'-deoxyadenosine + L-methionine + 2 oxidized [2Fe-2S]-[ferredoxin] + S-adenosyl-L-homocysteine</text>
        <dbReference type="Rhea" id="RHEA:42916"/>
        <dbReference type="Rhea" id="RHEA-COMP:10000"/>
        <dbReference type="Rhea" id="RHEA-COMP:10001"/>
        <dbReference type="Rhea" id="RHEA-COMP:10152"/>
        <dbReference type="Rhea" id="RHEA-COMP:10282"/>
        <dbReference type="ChEBI" id="CHEBI:17319"/>
        <dbReference type="ChEBI" id="CHEBI:33737"/>
        <dbReference type="ChEBI" id="CHEBI:33738"/>
        <dbReference type="ChEBI" id="CHEBI:57844"/>
        <dbReference type="ChEBI" id="CHEBI:57856"/>
        <dbReference type="ChEBI" id="CHEBI:59789"/>
        <dbReference type="ChEBI" id="CHEBI:74411"/>
        <dbReference type="ChEBI" id="CHEBI:74497"/>
        <dbReference type="EC" id="2.1.1.192"/>
    </reaction>
</comment>
<dbReference type="SUPFAM" id="SSF102114">
    <property type="entry name" value="Radical SAM enzymes"/>
    <property type="match status" value="1"/>
</dbReference>
<keyword evidence="3 12" id="KW-0963">Cytoplasm</keyword>
<dbReference type="Gene3D" id="3.20.20.70">
    <property type="entry name" value="Aldolase class I"/>
    <property type="match status" value="1"/>
</dbReference>
<dbReference type="InterPro" id="IPR048641">
    <property type="entry name" value="RlmN_N"/>
</dbReference>
<evidence type="ECO:0000256" key="6">
    <source>
        <dbReference type="ARBA" id="ARBA00022679"/>
    </source>
</evidence>
<feature type="binding site" evidence="12">
    <location>
        <begin position="211"/>
        <end position="213"/>
    </location>
    <ligand>
        <name>S-adenosyl-L-methionine</name>
        <dbReference type="ChEBI" id="CHEBI:59789"/>
    </ligand>
</feature>
<reference evidence="14 15" key="1">
    <citation type="submission" date="2021-01" db="EMBL/GenBank/DDBJ databases">
        <title>Genomic Encyclopedia of Type Strains, Phase IV (KMG-IV): sequencing the most valuable type-strain genomes for metagenomic binning, comparative biology and taxonomic classification.</title>
        <authorList>
            <person name="Goeker M."/>
        </authorList>
    </citation>
    <scope>NUCLEOTIDE SEQUENCE [LARGE SCALE GENOMIC DNA]</scope>
    <source>
        <strain evidence="14 15">DSM 24436</strain>
    </source>
</reference>
<keyword evidence="5 12" id="KW-0489">Methyltransferase</keyword>
<evidence type="ECO:0000256" key="10">
    <source>
        <dbReference type="ARBA" id="ARBA00023004"/>
    </source>
</evidence>
<dbReference type="PIRSF" id="PIRSF006004">
    <property type="entry name" value="CHP00048"/>
    <property type="match status" value="1"/>
</dbReference>
<dbReference type="PROSITE" id="PS51918">
    <property type="entry name" value="RADICAL_SAM"/>
    <property type="match status" value="1"/>
</dbReference>
<dbReference type="InterPro" id="IPR027492">
    <property type="entry name" value="RNA_MTrfase_RlmN"/>
</dbReference>
<keyword evidence="10 12" id="KW-0408">Iron</keyword>
<accession>A0ABS2MRV9</accession>
<evidence type="ECO:0000256" key="12">
    <source>
        <dbReference type="HAMAP-Rule" id="MF_01849"/>
    </source>
</evidence>